<name>A0ABQ9GVL7_9NEOP</name>
<dbReference type="Gene3D" id="3.30.420.10">
    <property type="entry name" value="Ribonuclease H-like superfamily/Ribonuclease H"/>
    <property type="match status" value="1"/>
</dbReference>
<protein>
    <recommendedName>
        <fullName evidence="4">Tc1-like transposase DDE domain-containing protein</fullName>
    </recommendedName>
</protein>
<feature type="compositionally biased region" description="Low complexity" evidence="1">
    <location>
        <begin position="305"/>
        <end position="314"/>
    </location>
</feature>
<evidence type="ECO:0008006" key="4">
    <source>
        <dbReference type="Google" id="ProtNLM"/>
    </source>
</evidence>
<keyword evidence="3" id="KW-1185">Reference proteome</keyword>
<dbReference type="EMBL" id="JARBHB010000009">
    <property type="protein sequence ID" value="KAJ8876036.1"/>
    <property type="molecule type" value="Genomic_DNA"/>
</dbReference>
<evidence type="ECO:0000313" key="3">
    <source>
        <dbReference type="Proteomes" id="UP001159363"/>
    </source>
</evidence>
<evidence type="ECO:0000256" key="1">
    <source>
        <dbReference type="SAM" id="MobiDB-lite"/>
    </source>
</evidence>
<dbReference type="InterPro" id="IPR036397">
    <property type="entry name" value="RNaseH_sf"/>
</dbReference>
<evidence type="ECO:0000313" key="2">
    <source>
        <dbReference type="EMBL" id="KAJ8876036.1"/>
    </source>
</evidence>
<comment type="caution">
    <text evidence="2">The sequence shown here is derived from an EMBL/GenBank/DDBJ whole genome shotgun (WGS) entry which is preliminary data.</text>
</comment>
<proteinExistence type="predicted"/>
<dbReference type="Proteomes" id="UP001159363">
    <property type="component" value="Chromosome 8"/>
</dbReference>
<organism evidence="2 3">
    <name type="scientific">Dryococelus australis</name>
    <dbReference type="NCBI Taxonomy" id="614101"/>
    <lineage>
        <taxon>Eukaryota</taxon>
        <taxon>Metazoa</taxon>
        <taxon>Ecdysozoa</taxon>
        <taxon>Arthropoda</taxon>
        <taxon>Hexapoda</taxon>
        <taxon>Insecta</taxon>
        <taxon>Pterygota</taxon>
        <taxon>Neoptera</taxon>
        <taxon>Polyneoptera</taxon>
        <taxon>Phasmatodea</taxon>
        <taxon>Verophasmatodea</taxon>
        <taxon>Anareolatae</taxon>
        <taxon>Phasmatidae</taxon>
        <taxon>Eurycanthinae</taxon>
        <taxon>Dryococelus</taxon>
    </lineage>
</organism>
<feature type="region of interest" description="Disordered" evidence="1">
    <location>
        <begin position="282"/>
        <end position="314"/>
    </location>
</feature>
<gene>
    <name evidence="2" type="ORF">PR048_023944</name>
</gene>
<sequence length="450" mass="50219">MPKFAVLTARPGGPRLKYGPHRRSKERVLPCRSRRTHILRPPPPPVIVVMGGGKGYAEIPSRPGPRLAIQAKWRTILCGGLPVSVIPGARLVLQAMSMHQRDNQQMARSSLAAWLPSVFGAPRGAGAIRATLPRASMFRGPRWRSGQTTRLPPMRTRCSIPGRVAPGFSYVGIVLDYVVGRRVFSGIFRYSLPCIPVLPHTRLASSSYALNTSMLRAAHISVLTRWFARSKGMLEKYGGRKSAFAETRYPGRGGGGAMRCSQLLTVQLVAVVKPNFLALRSPPRAGPDDLPSIRPIDPPPPPNFRLSSPARPLSSPRYKCRAIRLPPSPYQGRNRQTPWEFPLSLSPGILVSSYQLSSRATQSIRPSPFSVERRTLFSENFADDNARCHVSRATMQWYADNNVRRLDCPVQSPDLNPIEHLRDGLDRRVRTRQARPESIAQLMEWLQEEW</sequence>
<accession>A0ABQ9GVL7</accession>
<reference evidence="2 3" key="1">
    <citation type="submission" date="2023-02" db="EMBL/GenBank/DDBJ databases">
        <title>LHISI_Scaffold_Assembly.</title>
        <authorList>
            <person name="Stuart O.P."/>
            <person name="Cleave R."/>
            <person name="Magrath M.J.L."/>
            <person name="Mikheyev A.S."/>
        </authorList>
    </citation>
    <scope>NUCLEOTIDE SEQUENCE [LARGE SCALE GENOMIC DNA]</scope>
    <source>
        <strain evidence="2">Daus_M_001</strain>
        <tissue evidence="2">Leg muscle</tissue>
    </source>
</reference>